<gene>
    <name evidence="17" type="ORF">SAMN04487891_103174</name>
    <name evidence="18" type="ORF">SAMN05216293_1336</name>
</gene>
<comment type="cofactor">
    <cofactor evidence="1 14">
        <name>Ca(2+)</name>
        <dbReference type="ChEBI" id="CHEBI:29108"/>
    </cofactor>
</comment>
<dbReference type="InterPro" id="IPR036663">
    <property type="entry name" value="Fumarylacetoacetase_C_sf"/>
</dbReference>
<dbReference type="InterPro" id="IPR011234">
    <property type="entry name" value="Fumarylacetoacetase-like_C"/>
</dbReference>
<dbReference type="AlphaFoldDB" id="A0A1M6TDY8"/>
<evidence type="ECO:0000256" key="8">
    <source>
        <dbReference type="ARBA" id="ARBA00022837"/>
    </source>
</evidence>
<dbReference type="STRING" id="1055723.SAMN05216293_1336"/>
<name>A0A1M6TDY8_9FLAO</name>
<comment type="cofactor">
    <cofactor evidence="2 14">
        <name>Mg(2+)</name>
        <dbReference type="ChEBI" id="CHEBI:18420"/>
    </cofactor>
</comment>
<dbReference type="SUPFAM" id="SSF63433">
    <property type="entry name" value="Fumarylacetoacetate hydrolase, FAH, N-terminal domain"/>
    <property type="match status" value="1"/>
</dbReference>
<feature type="binding site" evidence="14">
    <location>
        <position position="117"/>
    </location>
    <ligand>
        <name>Ca(2+)</name>
        <dbReference type="ChEBI" id="CHEBI:29108"/>
    </ligand>
</feature>
<organism evidence="18 19">
    <name type="scientific">Flagellimonas taeanensis</name>
    <dbReference type="NCBI Taxonomy" id="1005926"/>
    <lineage>
        <taxon>Bacteria</taxon>
        <taxon>Pseudomonadati</taxon>
        <taxon>Bacteroidota</taxon>
        <taxon>Flavobacteriia</taxon>
        <taxon>Flavobacteriales</taxon>
        <taxon>Flavobacteriaceae</taxon>
        <taxon>Flagellimonas</taxon>
    </lineage>
</organism>
<feature type="binding site" evidence="14">
    <location>
        <position position="248"/>
    </location>
    <ligand>
        <name>Mg(2+)</name>
        <dbReference type="ChEBI" id="CHEBI:18420"/>
    </ligand>
</feature>
<keyword evidence="20" id="KW-1185">Reference proteome</keyword>
<feature type="domain" description="Fumarylacetoacetase N-terminal" evidence="16">
    <location>
        <begin position="14"/>
        <end position="109"/>
    </location>
</feature>
<evidence type="ECO:0000313" key="17">
    <source>
        <dbReference type="EMBL" id="SFB87560.1"/>
    </source>
</evidence>
<dbReference type="Pfam" id="PF01557">
    <property type="entry name" value="FAA_hydrolase"/>
    <property type="match status" value="1"/>
</dbReference>
<feature type="binding site" evidence="14">
    <location>
        <position position="224"/>
    </location>
    <ligand>
        <name>Mg(2+)</name>
        <dbReference type="ChEBI" id="CHEBI:18420"/>
    </ligand>
</feature>
<dbReference type="InterPro" id="IPR005959">
    <property type="entry name" value="Fumarylacetoacetase"/>
</dbReference>
<sequence length="406" mass="45261">MIINIPENSDFSIHNIPFGIFSTEDRSPRVGVAVGEHILDLAAVAELDVFEFNTAVLEKDTLNDFISLGKEITNRVRKKIQYWLKDDQSPLAGKPELFVKQSEAQMHMPVSVGDYTDFYSSIEHATNVGKMFRDPENALLPNWKHIPVGYHGRASSIIVSGQPIHRPKGQTMPNNADAPVFGPTQRLDFELEMGFICGKDTQLGDSISTEDAEDYIFGLVLFNDWSARDIQKWEYVPLGPFLAKNFASSISPWVVTLEALKPFKVAGPKQEPKVLPYLTYEGEKNYNINLEVGITPEGSEETTVCHSNFKYMYWNMAQQLAHHTVNGCNIHVGDMMASGTISGKEDDSFGSMLELAWMGTKPLKMKDGSERKFINDGDTVTLRGFAQNGDIRVGFGEVSTKVLPAK</sequence>
<evidence type="ECO:0000259" key="16">
    <source>
        <dbReference type="Pfam" id="PF09298"/>
    </source>
</evidence>
<feature type="binding site" evidence="13">
    <location>
        <position position="340"/>
    </location>
    <ligand>
        <name>substrate</name>
    </ligand>
</feature>
<keyword evidence="9 14" id="KW-0460">Magnesium</keyword>
<dbReference type="Pfam" id="PF09298">
    <property type="entry name" value="FAA_hydrolase_N"/>
    <property type="match status" value="1"/>
</dbReference>
<dbReference type="EMBL" id="FRAT01000003">
    <property type="protein sequence ID" value="SHK55180.1"/>
    <property type="molecule type" value="Genomic_DNA"/>
</dbReference>
<feature type="binding site" evidence="13">
    <location>
        <position position="235"/>
    </location>
    <ligand>
        <name>substrate</name>
    </ligand>
</feature>
<reference evidence="18 19" key="1">
    <citation type="submission" date="2016-11" db="EMBL/GenBank/DDBJ databases">
        <authorList>
            <person name="Varghese N."/>
            <person name="Submissions S."/>
        </authorList>
    </citation>
    <scope>NUCLEOTIDE SEQUENCE [LARGE SCALE GENOMIC DNA]</scope>
    <source>
        <strain evidence="18 19">CGMCC 1.12174</strain>
        <strain evidence="17 20">DSM 26351</strain>
    </source>
</reference>
<comment type="similarity">
    <text evidence="4">Belongs to the FAH family.</text>
</comment>
<feature type="binding site" evidence="13">
    <location>
        <position position="133"/>
    </location>
    <ligand>
        <name>substrate</name>
    </ligand>
</feature>
<feature type="binding site" evidence="14">
    <location>
        <position position="190"/>
    </location>
    <ligand>
        <name>Ca(2+)</name>
        <dbReference type="ChEBI" id="CHEBI:29108"/>
    </ligand>
</feature>
<keyword evidence="6 14" id="KW-0479">Metal-binding</keyword>
<dbReference type="RefSeq" id="WP_072878157.1">
    <property type="nucleotide sequence ID" value="NZ_FOKU01000003.1"/>
</dbReference>
<evidence type="ECO:0000256" key="13">
    <source>
        <dbReference type="PIRSR" id="PIRSR605959-2"/>
    </source>
</evidence>
<comment type="caution">
    <text evidence="18">The sequence shown here is derived from an EMBL/GenBank/DDBJ whole genome shotgun (WGS) entry which is preliminary data.</text>
</comment>
<dbReference type="GO" id="GO:0006572">
    <property type="term" value="P:L-tyrosine catabolic process"/>
    <property type="evidence" value="ECO:0007669"/>
    <property type="project" value="UniProtKB-KW"/>
</dbReference>
<dbReference type="GO" id="GO:0006559">
    <property type="term" value="P:L-phenylalanine catabolic process"/>
    <property type="evidence" value="ECO:0007669"/>
    <property type="project" value="UniProtKB-UniPathway"/>
</dbReference>
<dbReference type="GO" id="GO:1902000">
    <property type="term" value="P:homogentisate catabolic process"/>
    <property type="evidence" value="ECO:0007669"/>
    <property type="project" value="TreeGrafter"/>
</dbReference>
<evidence type="ECO:0000256" key="10">
    <source>
        <dbReference type="ARBA" id="ARBA00022878"/>
    </source>
</evidence>
<dbReference type="EMBL" id="FOKU01000003">
    <property type="protein sequence ID" value="SFB87560.1"/>
    <property type="molecule type" value="Genomic_DNA"/>
</dbReference>
<evidence type="ECO:0000313" key="19">
    <source>
        <dbReference type="Proteomes" id="UP000184031"/>
    </source>
</evidence>
<feature type="active site" description="Proton acceptor" evidence="12">
    <location>
        <position position="124"/>
    </location>
</feature>
<dbReference type="InterPro" id="IPR015377">
    <property type="entry name" value="Fumarylacetoacetase_N"/>
</dbReference>
<evidence type="ECO:0000256" key="7">
    <source>
        <dbReference type="ARBA" id="ARBA00022801"/>
    </source>
</evidence>
<dbReference type="OrthoDB" id="3766879at2"/>
<proteinExistence type="inferred from homology"/>
<evidence type="ECO:0000256" key="1">
    <source>
        <dbReference type="ARBA" id="ARBA00001913"/>
    </source>
</evidence>
<protein>
    <recommendedName>
        <fullName evidence="5">fumarylacetoacetase</fullName>
        <ecNumber evidence="5">3.7.1.2</ecNumber>
    </recommendedName>
</protein>
<keyword evidence="7 18" id="KW-0378">Hydrolase</keyword>
<dbReference type="SUPFAM" id="SSF56529">
    <property type="entry name" value="FAH"/>
    <property type="match status" value="1"/>
</dbReference>
<dbReference type="Proteomes" id="UP000198940">
    <property type="component" value="Unassembled WGS sequence"/>
</dbReference>
<evidence type="ECO:0000256" key="9">
    <source>
        <dbReference type="ARBA" id="ARBA00022842"/>
    </source>
</evidence>
<evidence type="ECO:0000256" key="2">
    <source>
        <dbReference type="ARBA" id="ARBA00001946"/>
    </source>
</evidence>
<dbReference type="PANTHER" id="PTHR43069:SF2">
    <property type="entry name" value="FUMARYLACETOACETASE"/>
    <property type="match status" value="1"/>
</dbReference>
<dbReference type="PANTHER" id="PTHR43069">
    <property type="entry name" value="FUMARYLACETOACETASE"/>
    <property type="match status" value="1"/>
</dbReference>
<evidence type="ECO:0000256" key="12">
    <source>
        <dbReference type="PIRSR" id="PIRSR605959-1"/>
    </source>
</evidence>
<feature type="domain" description="Fumarylacetoacetase-like C-terminal" evidence="15">
    <location>
        <begin position="116"/>
        <end position="398"/>
    </location>
</feature>
<evidence type="ECO:0000313" key="20">
    <source>
        <dbReference type="Proteomes" id="UP000198940"/>
    </source>
</evidence>
<accession>A0A1M6TDY8</accession>
<keyword evidence="10" id="KW-0828">Tyrosine catabolism</keyword>
<evidence type="ECO:0000256" key="4">
    <source>
        <dbReference type="ARBA" id="ARBA00010211"/>
    </source>
</evidence>
<comment type="pathway">
    <text evidence="3">Amino-acid degradation; L-phenylalanine degradation; acetoacetate and fumarate from L-phenylalanine: step 6/6.</text>
</comment>
<dbReference type="GO" id="GO:0004334">
    <property type="term" value="F:fumarylacetoacetase activity"/>
    <property type="evidence" value="ECO:0007669"/>
    <property type="project" value="UniProtKB-EC"/>
</dbReference>
<feature type="binding site" evidence="14">
    <location>
        <position position="192"/>
    </location>
    <ligand>
        <name>Ca(2+)</name>
        <dbReference type="ChEBI" id="CHEBI:29108"/>
    </ligand>
</feature>
<feature type="binding site" evidence="13">
    <location>
        <position position="119"/>
    </location>
    <ligand>
        <name>substrate</name>
    </ligand>
</feature>
<evidence type="ECO:0000256" key="11">
    <source>
        <dbReference type="ARBA" id="ARBA00023232"/>
    </source>
</evidence>
<dbReference type="FunFam" id="3.90.850.10:FF:000004">
    <property type="entry name" value="Fumarylacetoacetase"/>
    <property type="match status" value="1"/>
</dbReference>
<evidence type="ECO:0000256" key="6">
    <source>
        <dbReference type="ARBA" id="ARBA00022723"/>
    </source>
</evidence>
<dbReference type="EC" id="3.7.1.2" evidence="5"/>
<keyword evidence="11" id="KW-0585">Phenylalanine catabolism</keyword>
<keyword evidence="8 14" id="KW-0106">Calcium</keyword>
<dbReference type="InterPro" id="IPR036462">
    <property type="entry name" value="Fumarylacetoacetase_N_sf"/>
</dbReference>
<evidence type="ECO:0000313" key="18">
    <source>
        <dbReference type="EMBL" id="SHK55180.1"/>
    </source>
</evidence>
<dbReference type="NCBIfam" id="TIGR01266">
    <property type="entry name" value="fum_ac_acetase"/>
    <property type="match status" value="1"/>
</dbReference>
<dbReference type="Proteomes" id="UP000184031">
    <property type="component" value="Unassembled WGS sequence"/>
</dbReference>
<feature type="binding site" evidence="14">
    <location>
        <position position="224"/>
    </location>
    <ligand>
        <name>Ca(2+)</name>
        <dbReference type="ChEBI" id="CHEBI:29108"/>
    </ligand>
</feature>
<evidence type="ECO:0000256" key="3">
    <source>
        <dbReference type="ARBA" id="ARBA00004782"/>
    </source>
</evidence>
<dbReference type="GO" id="GO:0046872">
    <property type="term" value="F:metal ion binding"/>
    <property type="evidence" value="ECO:0007669"/>
    <property type="project" value="UniProtKB-KW"/>
</dbReference>
<dbReference type="Gene3D" id="3.90.850.10">
    <property type="entry name" value="Fumarylacetoacetase-like, C-terminal domain"/>
    <property type="match status" value="1"/>
</dbReference>
<evidence type="ECO:0000259" key="15">
    <source>
        <dbReference type="Pfam" id="PF01557"/>
    </source>
</evidence>
<evidence type="ECO:0000256" key="5">
    <source>
        <dbReference type="ARBA" id="ARBA00012094"/>
    </source>
</evidence>
<feature type="binding site" evidence="14">
    <location>
        <position position="244"/>
    </location>
    <ligand>
        <name>Mg(2+)</name>
        <dbReference type="ChEBI" id="CHEBI:18420"/>
    </ligand>
</feature>
<dbReference type="Gene3D" id="2.30.30.230">
    <property type="entry name" value="Fumarylacetoacetase, N-terminal domain"/>
    <property type="match status" value="1"/>
</dbReference>
<dbReference type="UniPathway" id="UPA00139">
    <property type="reaction ID" value="UER00341"/>
</dbReference>
<evidence type="ECO:0000256" key="14">
    <source>
        <dbReference type="PIRSR" id="PIRSR605959-3"/>
    </source>
</evidence>
<feature type="binding site" evidence="13">
    <location>
        <position position="231"/>
    </location>
    <ligand>
        <name>substrate</name>
    </ligand>
</feature>